<protein>
    <submittedName>
        <fullName evidence="1">Uncharacterized protein</fullName>
    </submittedName>
</protein>
<comment type="caution">
    <text evidence="1">The sequence shown here is derived from an EMBL/GenBank/DDBJ whole genome shotgun (WGS) entry which is preliminary data.</text>
</comment>
<evidence type="ECO:0000313" key="1">
    <source>
        <dbReference type="EMBL" id="CAJ2666462.1"/>
    </source>
</evidence>
<dbReference type="EMBL" id="CASHSV030000513">
    <property type="protein sequence ID" value="CAJ2666462.1"/>
    <property type="molecule type" value="Genomic_DNA"/>
</dbReference>
<proteinExistence type="predicted"/>
<dbReference type="Proteomes" id="UP001177021">
    <property type="component" value="Unassembled WGS sequence"/>
</dbReference>
<evidence type="ECO:0000313" key="2">
    <source>
        <dbReference type="Proteomes" id="UP001177021"/>
    </source>
</evidence>
<name>A0ACB0LD60_TRIPR</name>
<accession>A0ACB0LD60</accession>
<gene>
    <name evidence="1" type="ORF">MILVUS5_LOCUS31253</name>
</gene>
<sequence length="98" mass="11589">MSNLRSDEMIRMSKLIKLIAKLNRINKELEIERKRGDDLTYLCKMIEDPNWWNNPIDGLNKDQLLLLKKALEEMKKRVDEPADRLLIQSAPTETKPRI</sequence>
<organism evidence="1 2">
    <name type="scientific">Trifolium pratense</name>
    <name type="common">Red clover</name>
    <dbReference type="NCBI Taxonomy" id="57577"/>
    <lineage>
        <taxon>Eukaryota</taxon>
        <taxon>Viridiplantae</taxon>
        <taxon>Streptophyta</taxon>
        <taxon>Embryophyta</taxon>
        <taxon>Tracheophyta</taxon>
        <taxon>Spermatophyta</taxon>
        <taxon>Magnoliopsida</taxon>
        <taxon>eudicotyledons</taxon>
        <taxon>Gunneridae</taxon>
        <taxon>Pentapetalae</taxon>
        <taxon>rosids</taxon>
        <taxon>fabids</taxon>
        <taxon>Fabales</taxon>
        <taxon>Fabaceae</taxon>
        <taxon>Papilionoideae</taxon>
        <taxon>50 kb inversion clade</taxon>
        <taxon>NPAAA clade</taxon>
        <taxon>Hologalegina</taxon>
        <taxon>IRL clade</taxon>
        <taxon>Trifolieae</taxon>
        <taxon>Trifolium</taxon>
    </lineage>
</organism>
<keyword evidence="2" id="KW-1185">Reference proteome</keyword>
<reference evidence="1" key="1">
    <citation type="submission" date="2023-10" db="EMBL/GenBank/DDBJ databases">
        <authorList>
            <person name="Rodriguez Cubillos JULIANA M."/>
            <person name="De Vega J."/>
        </authorList>
    </citation>
    <scope>NUCLEOTIDE SEQUENCE</scope>
</reference>